<proteinExistence type="predicted"/>
<evidence type="ECO:0008006" key="4">
    <source>
        <dbReference type="Google" id="ProtNLM"/>
    </source>
</evidence>
<feature type="signal peptide" evidence="1">
    <location>
        <begin position="1"/>
        <end position="23"/>
    </location>
</feature>
<dbReference type="EMBL" id="CP017887">
    <property type="protein sequence ID" value="APC19610.1"/>
    <property type="molecule type" value="Genomic_DNA"/>
</dbReference>
<accession>A0A1J0ETZ0</accession>
<dbReference type="AlphaFoldDB" id="A0A1J0ETZ0"/>
<evidence type="ECO:0000256" key="1">
    <source>
        <dbReference type="SAM" id="SignalP"/>
    </source>
</evidence>
<reference evidence="3" key="1">
    <citation type="submission" date="2016-10" db="EMBL/GenBank/DDBJ databases">
        <title>Pseudomonas frederiksbergensis ERGS4:02 complete genome.</title>
        <authorList>
            <person name="Kumar R."/>
            <person name="Acharya V."/>
            <person name="Singh D."/>
        </authorList>
    </citation>
    <scope>NUCLEOTIDE SEQUENCE [LARGE SCALE GENOMIC DNA]</scope>
    <source>
        <strain evidence="3">ERGS4:02</strain>
        <plasmid evidence="3">Plasmid unnamed1</plasmid>
    </source>
</reference>
<dbReference type="Gene3D" id="2.60.40.2700">
    <property type="match status" value="1"/>
</dbReference>
<keyword evidence="2" id="KW-0614">Plasmid</keyword>
<dbReference type="Proteomes" id="UP000182567">
    <property type="component" value="Plasmid unnamed1"/>
</dbReference>
<geneLocation type="plasmid" evidence="2">
    <name>unnamed1</name>
</geneLocation>
<feature type="chain" id="PRO_5009611228" description="DUF1554 domain-containing protein" evidence="1">
    <location>
        <begin position="24"/>
        <end position="343"/>
    </location>
</feature>
<gene>
    <name evidence="2" type="ORF">BLL42_28275</name>
</gene>
<evidence type="ECO:0000313" key="2">
    <source>
        <dbReference type="EMBL" id="APC19610.1"/>
    </source>
</evidence>
<organism evidence="2 3">
    <name type="scientific">Pseudomonas frederiksbergensis</name>
    <dbReference type="NCBI Taxonomy" id="104087"/>
    <lineage>
        <taxon>Bacteria</taxon>
        <taxon>Pseudomonadati</taxon>
        <taxon>Pseudomonadota</taxon>
        <taxon>Gammaproteobacteria</taxon>
        <taxon>Pseudomonadales</taxon>
        <taxon>Pseudomonadaceae</taxon>
        <taxon>Pseudomonas</taxon>
    </lineage>
</organism>
<keyword evidence="1" id="KW-0732">Signal</keyword>
<protein>
    <recommendedName>
        <fullName evidence="4">DUF1554 domain-containing protein</fullName>
    </recommendedName>
</protein>
<dbReference type="OrthoDB" id="7065811at2"/>
<name>A0A1J0ETZ0_9PSED</name>
<sequence>MFVLPLRLVFLTCLCSLSTSLWAQQVANTPTVKGRAPVAAPTLESIAPVVVGSTVTATSGFSDEDGDAEQGTTWRWLLNGVAIGGAESNSYTLLPGDGNGKALQVEALVATDPTSTDPAQSDPALSTVITTQGSAPVATLSPLANSVYQYDLVTSGGYAYSDADGDLESGSTFDWLLDDLSILIGGSAIAHGSNKQSRQLMPADVGKLLTFSVTPRSATGEPSVGDAAKVMQTVVVPAGLQVINFSKPDGLPRNWSGADSYCKYTVGNGARLPTKDELLELFVNATRSMEGVVVMNTDMCNLHGWCGAPSTYWSSDSRHGVSLSNGDSNYVESYSTFQVACVL</sequence>
<dbReference type="GeneID" id="46912173"/>
<dbReference type="RefSeq" id="WP_071556104.1">
    <property type="nucleotide sequence ID" value="NZ_CP017887.1"/>
</dbReference>
<evidence type="ECO:0000313" key="3">
    <source>
        <dbReference type="Proteomes" id="UP000182567"/>
    </source>
</evidence>